<sequence length="192" mass="21075">MSNERFVPAQPGCLAWGVMEIDDRRVAYYCGEVVAWHMEQDDWPIDKTRPRFVARPVLLGEWPMGLVVERDGRFYGEGRGYCRFESWLRSEGLVVNAEDADLARKLYCVDDDLTASGTSAADLIDDLHRENELRVAVGSKVAATVGLIKGVVRVAKHDDGIHIVVGVDGDNVDGKAMVDLLSRVGASAVTAV</sequence>
<dbReference type="EMBL" id="JADVKH010000021">
    <property type="protein sequence ID" value="MBJ9687784.1"/>
    <property type="molecule type" value="Genomic_DNA"/>
</dbReference>
<proteinExistence type="predicted"/>
<gene>
    <name evidence="1" type="ORF">I5589_11895</name>
</gene>
<evidence type="ECO:0000313" key="1">
    <source>
        <dbReference type="EMBL" id="MBJ9687784.1"/>
    </source>
</evidence>
<accession>A0ABS1AUG4</accession>
<dbReference type="RefSeq" id="WP_131929105.1">
    <property type="nucleotide sequence ID" value="NZ_CADFFE010000015.1"/>
</dbReference>
<keyword evidence="2" id="KW-1185">Reference proteome</keyword>
<reference evidence="1 2" key="1">
    <citation type="submission" date="2020-11" db="EMBL/GenBank/DDBJ databases">
        <title>Enhanced detection system for hospital associated transmission using whole genome sequencing surveillance.</title>
        <authorList>
            <person name="Harrison L.H."/>
            <person name="Van Tyne D."/>
            <person name="Marsh J.W."/>
            <person name="Griffith M.P."/>
            <person name="Snyder D.J."/>
            <person name="Cooper V.S."/>
            <person name="Mustapha M."/>
        </authorList>
    </citation>
    <scope>NUCLEOTIDE SEQUENCE [LARGE SCALE GENOMIC DNA]</scope>
    <source>
        <strain evidence="1 2">BC00020</strain>
    </source>
</reference>
<evidence type="ECO:0000313" key="2">
    <source>
        <dbReference type="Proteomes" id="UP000808215"/>
    </source>
</evidence>
<organism evidence="1 2">
    <name type="scientific">Burkholderia vietnamiensis</name>
    <dbReference type="NCBI Taxonomy" id="60552"/>
    <lineage>
        <taxon>Bacteria</taxon>
        <taxon>Pseudomonadati</taxon>
        <taxon>Pseudomonadota</taxon>
        <taxon>Betaproteobacteria</taxon>
        <taxon>Burkholderiales</taxon>
        <taxon>Burkholderiaceae</taxon>
        <taxon>Burkholderia</taxon>
        <taxon>Burkholderia cepacia complex</taxon>
    </lineage>
</organism>
<dbReference type="Proteomes" id="UP000808215">
    <property type="component" value="Unassembled WGS sequence"/>
</dbReference>
<comment type="caution">
    <text evidence="1">The sequence shown here is derived from an EMBL/GenBank/DDBJ whole genome shotgun (WGS) entry which is preliminary data.</text>
</comment>
<name>A0ABS1AUG4_BURVI</name>
<protein>
    <submittedName>
        <fullName evidence="1">Uncharacterized protein</fullName>
    </submittedName>
</protein>